<evidence type="ECO:0008006" key="3">
    <source>
        <dbReference type="Google" id="ProtNLM"/>
    </source>
</evidence>
<sequence length="78" mass="8650">MRLTKFVQRVELLMLVPVRPAKIEAGRSAARAKRAVLRAASPLRPCRLILRETYSHRSGGLSQGQREQLAGLGLDWAA</sequence>
<organism evidence="1 2">
    <name type="scientific">Streptomyces agglomeratus</name>
    <dbReference type="NCBI Taxonomy" id="285458"/>
    <lineage>
        <taxon>Bacteria</taxon>
        <taxon>Bacillati</taxon>
        <taxon>Actinomycetota</taxon>
        <taxon>Actinomycetes</taxon>
        <taxon>Kitasatosporales</taxon>
        <taxon>Streptomycetaceae</taxon>
        <taxon>Streptomyces</taxon>
    </lineage>
</organism>
<accession>A0A1E5PHN1</accession>
<dbReference type="Proteomes" id="UP000095759">
    <property type="component" value="Unassembled WGS sequence"/>
</dbReference>
<proteinExistence type="predicted"/>
<reference evidence="1 2" key="1">
    <citation type="submission" date="2016-08" db="EMBL/GenBank/DDBJ databases">
        <title>Complete genome sequence of Streptomyces agglomeratus strain 6-3-2, a novel anti-MRSA actinomycete isolated from Wuli of Tebit, China.</title>
        <authorList>
            <person name="Chen X."/>
        </authorList>
    </citation>
    <scope>NUCLEOTIDE SEQUENCE [LARGE SCALE GENOMIC DNA]</scope>
    <source>
        <strain evidence="1 2">6-3-2</strain>
    </source>
</reference>
<gene>
    <name evidence="1" type="ORF">AS594_35635</name>
</gene>
<evidence type="ECO:0000313" key="1">
    <source>
        <dbReference type="EMBL" id="OEJ28965.1"/>
    </source>
</evidence>
<dbReference type="EMBL" id="MEHJ01000001">
    <property type="protein sequence ID" value="OEJ28965.1"/>
    <property type="molecule type" value="Genomic_DNA"/>
</dbReference>
<keyword evidence="2" id="KW-1185">Reference proteome</keyword>
<evidence type="ECO:0000313" key="2">
    <source>
        <dbReference type="Proteomes" id="UP000095759"/>
    </source>
</evidence>
<protein>
    <recommendedName>
        <fullName evidence="3">Helicase-associated domain-containing protein</fullName>
    </recommendedName>
</protein>
<comment type="caution">
    <text evidence="1">The sequence shown here is derived from an EMBL/GenBank/DDBJ whole genome shotgun (WGS) entry which is preliminary data.</text>
</comment>
<name>A0A1E5PHN1_9ACTN</name>
<dbReference type="AlphaFoldDB" id="A0A1E5PHN1"/>